<evidence type="ECO:0000256" key="3">
    <source>
        <dbReference type="PIRNR" id="PIRNR000124"/>
    </source>
</evidence>
<dbReference type="InterPro" id="IPR014027">
    <property type="entry name" value="UDP-Glc/GDP-Man_DH_C"/>
</dbReference>
<feature type="domain" description="UDP-glucose/GDP-mannose dehydrogenase C-terminal" evidence="4">
    <location>
        <begin position="343"/>
        <end position="443"/>
    </location>
</feature>
<dbReference type="NCBIfam" id="TIGR03026">
    <property type="entry name" value="NDP-sugDHase"/>
    <property type="match status" value="1"/>
</dbReference>
<dbReference type="InterPro" id="IPR001732">
    <property type="entry name" value="UDP-Glc/GDP-Man_DH_N"/>
</dbReference>
<dbReference type="Proteomes" id="UP000704176">
    <property type="component" value="Unassembled WGS sequence"/>
</dbReference>
<keyword evidence="1" id="KW-0560">Oxidoreductase</keyword>
<dbReference type="SUPFAM" id="SSF52413">
    <property type="entry name" value="UDP-glucose/GDP-mannose dehydrogenase C-terminal domain"/>
    <property type="match status" value="1"/>
</dbReference>
<keyword evidence="6" id="KW-1185">Reference proteome</keyword>
<evidence type="ECO:0000313" key="5">
    <source>
        <dbReference type="EMBL" id="MBZ6077962.1"/>
    </source>
</evidence>
<evidence type="ECO:0000256" key="1">
    <source>
        <dbReference type="ARBA" id="ARBA00023002"/>
    </source>
</evidence>
<organism evidence="5 6">
    <name type="scientific">Microvirga puerhi</name>
    <dbReference type="NCBI Taxonomy" id="2876078"/>
    <lineage>
        <taxon>Bacteria</taxon>
        <taxon>Pseudomonadati</taxon>
        <taxon>Pseudomonadota</taxon>
        <taxon>Alphaproteobacteria</taxon>
        <taxon>Hyphomicrobiales</taxon>
        <taxon>Methylobacteriaceae</taxon>
        <taxon>Microvirga</taxon>
    </lineage>
</organism>
<dbReference type="Pfam" id="PF00984">
    <property type="entry name" value="UDPG_MGDP_dh"/>
    <property type="match status" value="1"/>
</dbReference>
<gene>
    <name evidence="5" type="ORF">K9B37_16910</name>
</gene>
<dbReference type="Pfam" id="PF03721">
    <property type="entry name" value="UDPG_MGDP_dh_N"/>
    <property type="match status" value="1"/>
</dbReference>
<sequence length="454" mass="49000">MHANRAVKTDASPVNVAELVASFKARKARIGIVGLGYVGIPLALAATKAGFTVLGFDIDAPRVDQLNRGESFIKHIPAATIGEAVNSGKFQATADFDRLAEPDAILIAVPTPLTRHREPDLSYVENTARAIAPRLRKGQLVVLESTTYPGTTDEVIKPIFEATGLKSGEDFFLAFSPEREDPGNPDFGTSTIPKVVGGDGADALALAEALYSQLIVKTVPVSSAATAEAVKLTENIFRAVNIALVNELKVVYAAMGIDVWEVIDAAKTKPFGFMPFYPGPGLGGHCIPIDPFYLTWKAREYDIATRFIELAGQINTRMPYYVVNKLAEAVDRSGKAFTGSKILLLGIAYKKNVDDMRESPSLKLIELIEGRGAHVDYYDPYIPVIPPTREHAELAGRKSTALDAKTLAGYDAVLIATDHDNVDYKLVVDHAKVVVDTRNACVRAGIPEGRVIKA</sequence>
<evidence type="ECO:0000256" key="2">
    <source>
        <dbReference type="ARBA" id="ARBA00023027"/>
    </source>
</evidence>
<dbReference type="SMART" id="SM00984">
    <property type="entry name" value="UDPG_MGDP_dh_C"/>
    <property type="match status" value="1"/>
</dbReference>
<comment type="similarity">
    <text evidence="3">Belongs to the UDP-glucose/GDP-mannose dehydrogenase family.</text>
</comment>
<dbReference type="InterPro" id="IPR008927">
    <property type="entry name" value="6-PGluconate_DH-like_C_sf"/>
</dbReference>
<dbReference type="PIRSF" id="PIRSF500136">
    <property type="entry name" value="UDP_ManNAc_DH"/>
    <property type="match status" value="1"/>
</dbReference>
<proteinExistence type="inferred from homology"/>
<evidence type="ECO:0000313" key="6">
    <source>
        <dbReference type="Proteomes" id="UP000704176"/>
    </source>
</evidence>
<reference evidence="5 6" key="1">
    <citation type="submission" date="2021-09" db="EMBL/GenBank/DDBJ databases">
        <title>The complete genome sequence of a new microorganism.</title>
        <authorList>
            <person name="Zi Z."/>
        </authorList>
    </citation>
    <scope>NUCLEOTIDE SEQUENCE [LARGE SCALE GENOMIC DNA]</scope>
    <source>
        <strain evidence="5 6">WGZ8</strain>
    </source>
</reference>
<dbReference type="Gene3D" id="3.40.50.720">
    <property type="entry name" value="NAD(P)-binding Rossmann-like Domain"/>
    <property type="match status" value="2"/>
</dbReference>
<name>A0ABS7VSJ4_9HYPH</name>
<dbReference type="RefSeq" id="WP_224314712.1">
    <property type="nucleotide sequence ID" value="NZ_JAIRBM010000013.1"/>
</dbReference>
<dbReference type="InterPro" id="IPR036291">
    <property type="entry name" value="NAD(P)-bd_dom_sf"/>
</dbReference>
<accession>A0ABS7VSJ4</accession>
<dbReference type="InterPro" id="IPR028359">
    <property type="entry name" value="UDP_ManNAc/GlcNAc_DH"/>
</dbReference>
<dbReference type="SUPFAM" id="SSF48179">
    <property type="entry name" value="6-phosphogluconate dehydrogenase C-terminal domain-like"/>
    <property type="match status" value="1"/>
</dbReference>
<dbReference type="InterPro" id="IPR036220">
    <property type="entry name" value="UDP-Glc/GDP-Man_DH_C_sf"/>
</dbReference>
<dbReference type="InterPro" id="IPR017476">
    <property type="entry name" value="UDP-Glc/GDP-Man"/>
</dbReference>
<evidence type="ECO:0000259" key="4">
    <source>
        <dbReference type="SMART" id="SM00984"/>
    </source>
</evidence>
<dbReference type="PANTHER" id="PTHR43491">
    <property type="entry name" value="UDP-N-ACETYL-D-MANNOSAMINE DEHYDROGENASE"/>
    <property type="match status" value="1"/>
</dbReference>
<protein>
    <submittedName>
        <fullName evidence="5">Nucleotide sugar dehydrogenase</fullName>
    </submittedName>
</protein>
<dbReference type="PANTHER" id="PTHR43491:SF1">
    <property type="entry name" value="UDP-N-ACETYL-D-MANNOSAMINE DEHYDROGENASE"/>
    <property type="match status" value="1"/>
</dbReference>
<dbReference type="PIRSF" id="PIRSF000124">
    <property type="entry name" value="UDPglc_GDPman_dh"/>
    <property type="match status" value="1"/>
</dbReference>
<comment type="caution">
    <text evidence="5">The sequence shown here is derived from an EMBL/GenBank/DDBJ whole genome shotgun (WGS) entry which is preliminary data.</text>
</comment>
<dbReference type="InterPro" id="IPR014026">
    <property type="entry name" value="UDP-Glc/GDP-Man_DH_dimer"/>
</dbReference>
<dbReference type="SUPFAM" id="SSF51735">
    <property type="entry name" value="NAD(P)-binding Rossmann-fold domains"/>
    <property type="match status" value="1"/>
</dbReference>
<keyword evidence="2" id="KW-0520">NAD</keyword>
<dbReference type="EMBL" id="JAIRBM010000013">
    <property type="protein sequence ID" value="MBZ6077962.1"/>
    <property type="molecule type" value="Genomic_DNA"/>
</dbReference>
<dbReference type="Pfam" id="PF03720">
    <property type="entry name" value="UDPG_MGDP_dh_C"/>
    <property type="match status" value="1"/>
</dbReference>